<accession>A0A151WIB4</accession>
<dbReference type="EMBL" id="KQ983089">
    <property type="protein sequence ID" value="KYQ47530.1"/>
    <property type="molecule type" value="Genomic_DNA"/>
</dbReference>
<dbReference type="Proteomes" id="UP000075809">
    <property type="component" value="Unassembled WGS sequence"/>
</dbReference>
<reference evidence="1 2" key="1">
    <citation type="submission" date="2015-09" db="EMBL/GenBank/DDBJ databases">
        <title>Trachymyrmex zeteki WGS genome.</title>
        <authorList>
            <person name="Nygaard S."/>
            <person name="Hu H."/>
            <person name="Boomsma J."/>
            <person name="Zhang G."/>
        </authorList>
    </citation>
    <scope>NUCLEOTIDE SEQUENCE [LARGE SCALE GENOMIC DNA]</scope>
    <source>
        <strain evidence="1">Tzet28-1</strain>
        <tissue evidence="1">Whole body</tissue>
    </source>
</reference>
<organism evidence="1 2">
    <name type="scientific">Mycetomoellerius zeteki</name>
    <dbReference type="NCBI Taxonomy" id="64791"/>
    <lineage>
        <taxon>Eukaryota</taxon>
        <taxon>Metazoa</taxon>
        <taxon>Ecdysozoa</taxon>
        <taxon>Arthropoda</taxon>
        <taxon>Hexapoda</taxon>
        <taxon>Insecta</taxon>
        <taxon>Pterygota</taxon>
        <taxon>Neoptera</taxon>
        <taxon>Endopterygota</taxon>
        <taxon>Hymenoptera</taxon>
        <taxon>Apocrita</taxon>
        <taxon>Aculeata</taxon>
        <taxon>Formicoidea</taxon>
        <taxon>Formicidae</taxon>
        <taxon>Myrmicinae</taxon>
        <taxon>Mycetomoellerius</taxon>
    </lineage>
</organism>
<dbReference type="STRING" id="64791.A0A151WIB4"/>
<name>A0A151WIB4_9HYME</name>
<protein>
    <submittedName>
        <fullName evidence="1">Uncharacterized protein</fullName>
    </submittedName>
</protein>
<dbReference type="AlphaFoldDB" id="A0A151WIB4"/>
<keyword evidence="2" id="KW-1185">Reference proteome</keyword>
<evidence type="ECO:0000313" key="2">
    <source>
        <dbReference type="Proteomes" id="UP000075809"/>
    </source>
</evidence>
<sequence length="255" mass="29991">MNEKSFAKDNTRVCNHCHLIGLSTSLDKLASYLDKEDSTPRTIINYWVLYEMRSHLDQLERIQFIPSPISLESPVGSSVSDVLRKVHGKENRQCEEQYSNTVESFQRIYITHLISMLPIRVYNRFPFRSFTRNIDVFLASSQPRYRTDYEYRSYTPVNFELLTDMVLFLYFNVNNLYGWAMCHCHTLEYPQHLHDTHSDLPLCSTHEKSSGMREDKLLATLYNDVKQLIMTLEDQEVAQEIQIEEEEEKKTPTAT</sequence>
<evidence type="ECO:0000313" key="1">
    <source>
        <dbReference type="EMBL" id="KYQ47530.1"/>
    </source>
</evidence>
<gene>
    <name evidence="1" type="ORF">ALC60_13285</name>
</gene>
<proteinExistence type="predicted"/>